<accession>A0AAW3YNX8</accession>
<dbReference type="GO" id="GO:0003677">
    <property type="term" value="F:DNA binding"/>
    <property type="evidence" value="ECO:0007669"/>
    <property type="project" value="UniProtKB-KW"/>
</dbReference>
<evidence type="ECO:0000256" key="1">
    <source>
        <dbReference type="ARBA" id="ARBA00023015"/>
    </source>
</evidence>
<keyword evidence="2 5" id="KW-0238">DNA-binding</keyword>
<dbReference type="GeneID" id="97124252"/>
<dbReference type="InterPro" id="IPR001034">
    <property type="entry name" value="DeoR_HTH"/>
</dbReference>
<evidence type="ECO:0000259" key="4">
    <source>
        <dbReference type="PROSITE" id="PS51000"/>
    </source>
</evidence>
<dbReference type="PROSITE" id="PS00894">
    <property type="entry name" value="HTH_DEOR_1"/>
    <property type="match status" value="1"/>
</dbReference>
<dbReference type="PROSITE" id="PS51000">
    <property type="entry name" value="HTH_DEOR_2"/>
    <property type="match status" value="1"/>
</dbReference>
<evidence type="ECO:0000256" key="3">
    <source>
        <dbReference type="ARBA" id="ARBA00023163"/>
    </source>
</evidence>
<protein>
    <submittedName>
        <fullName evidence="5">DNA-binding transcriptional repressor</fullName>
    </submittedName>
</protein>
<organism evidence="5">
    <name type="scientific">Xenorhabdus szentirmaii</name>
    <dbReference type="NCBI Taxonomy" id="290112"/>
    <lineage>
        <taxon>Bacteria</taxon>
        <taxon>Pseudomonadati</taxon>
        <taxon>Pseudomonadota</taxon>
        <taxon>Gammaproteobacteria</taxon>
        <taxon>Enterobacterales</taxon>
        <taxon>Morganellaceae</taxon>
        <taxon>Xenorhabdus</taxon>
    </lineage>
</organism>
<keyword evidence="3" id="KW-0804">Transcription</keyword>
<dbReference type="InterPro" id="IPR050313">
    <property type="entry name" value="Carb_Metab_HTH_regulators"/>
</dbReference>
<dbReference type="InterPro" id="IPR014036">
    <property type="entry name" value="DeoR-like_C"/>
</dbReference>
<gene>
    <name evidence="5" type="ORF">ID854_04395</name>
</gene>
<dbReference type="GO" id="GO:0003700">
    <property type="term" value="F:DNA-binding transcription factor activity"/>
    <property type="evidence" value="ECO:0007669"/>
    <property type="project" value="InterPro"/>
</dbReference>
<dbReference type="EMBL" id="JACXBF010000117">
    <property type="protein sequence ID" value="MBD2799715.1"/>
    <property type="molecule type" value="Genomic_DNA"/>
</dbReference>
<dbReference type="SMART" id="SM01134">
    <property type="entry name" value="DeoRC"/>
    <property type="match status" value="1"/>
</dbReference>
<reference evidence="5" key="1">
    <citation type="submission" date="2020-09" db="EMBL/GenBank/DDBJ databases">
        <authorList>
            <person name="Palma L."/>
            <person name="Caballero P."/>
            <person name="Berry C."/>
            <person name="Del Valle E."/>
        </authorList>
    </citation>
    <scope>NUCLEOTIDE SEQUENCE</scope>
    <source>
        <strain evidence="5">M</strain>
    </source>
</reference>
<dbReference type="InterPro" id="IPR018356">
    <property type="entry name" value="Tscrpt_reg_HTH_DeoR_CS"/>
</dbReference>
<proteinExistence type="predicted"/>
<dbReference type="NCBIfam" id="NF007753">
    <property type="entry name" value="PRK10434.1"/>
    <property type="match status" value="1"/>
</dbReference>
<dbReference type="PANTHER" id="PTHR30363">
    <property type="entry name" value="HTH-TYPE TRANSCRIPTIONAL REGULATOR SRLR-RELATED"/>
    <property type="match status" value="1"/>
</dbReference>
<dbReference type="SMART" id="SM00420">
    <property type="entry name" value="HTH_DEOR"/>
    <property type="match status" value="1"/>
</dbReference>
<dbReference type="RefSeq" id="WP_038241693.1">
    <property type="nucleotide sequence ID" value="NZ_CAWNPE010000001.1"/>
</dbReference>
<feature type="domain" description="HTH deoR-type" evidence="4">
    <location>
        <begin position="3"/>
        <end position="58"/>
    </location>
</feature>
<sequence length="257" mass="28454">MKPEQRQQEIIEYLRKNGKSSVNVLIERFQATGTTIRKDLTALEQRNEVIRTYGGVMLVHEEDDQPLDCKTHINAEKKQQIARVAAELIQDGDSIILDAGSTVLQLVPYLEKFNNITVMTNSLHITNALIELNNDQTILMPGGTFRKKSASFHGSLAESAFKLFSFDKLFIGADGIDLNIGMTTFNEVHNVSKAMCNAAKKIIVMVDSSKFGRKSPNIVCSLEKIDTIITDQGIPSESLIDLREKGINVIISGESNG</sequence>
<dbReference type="InterPro" id="IPR036390">
    <property type="entry name" value="WH_DNA-bd_sf"/>
</dbReference>
<evidence type="ECO:0000313" key="5">
    <source>
        <dbReference type="EMBL" id="MBD2799715.1"/>
    </source>
</evidence>
<comment type="caution">
    <text evidence="5">The sequence shown here is derived from an EMBL/GenBank/DDBJ whole genome shotgun (WGS) entry which is preliminary data.</text>
</comment>
<dbReference type="SUPFAM" id="SSF100950">
    <property type="entry name" value="NagB/RpiA/CoA transferase-like"/>
    <property type="match status" value="1"/>
</dbReference>
<dbReference type="Gene3D" id="3.40.50.1360">
    <property type="match status" value="1"/>
</dbReference>
<dbReference type="FunFam" id="3.40.50.1360:FF:000006">
    <property type="entry name" value="Glucitol operon repressor"/>
    <property type="match status" value="1"/>
</dbReference>
<reference evidence="5" key="2">
    <citation type="journal article" date="2024" name="Toxins">
        <title>Genome Sequence Analysis of Native Xenorhabdus Strains Isolated from Entomopathogenic Nematodes in Argentina.</title>
        <authorList>
            <person name="Palma L."/>
            <person name="Frizzo L."/>
            <person name="Kaiser S."/>
            <person name="Berry C."/>
            <person name="Caballero P."/>
            <person name="Bode H.B."/>
            <person name="Del Valle E.E."/>
        </authorList>
    </citation>
    <scope>NUCLEOTIDE SEQUENCE</scope>
    <source>
        <strain evidence="5">M</strain>
    </source>
</reference>
<dbReference type="InterPro" id="IPR037171">
    <property type="entry name" value="NagB/RpiA_transferase-like"/>
</dbReference>
<keyword evidence="1" id="KW-0805">Transcription regulation</keyword>
<name>A0AAW3YNX8_9GAMM</name>
<evidence type="ECO:0000256" key="2">
    <source>
        <dbReference type="ARBA" id="ARBA00023125"/>
    </source>
</evidence>
<dbReference type="InterPro" id="IPR036388">
    <property type="entry name" value="WH-like_DNA-bd_sf"/>
</dbReference>
<dbReference type="PANTHER" id="PTHR30363:SF57">
    <property type="entry name" value="GLUCITOL OPERON REPRESSOR"/>
    <property type="match status" value="1"/>
</dbReference>
<dbReference type="Proteomes" id="UP001193920">
    <property type="component" value="Unassembled WGS sequence"/>
</dbReference>
<dbReference type="Gene3D" id="1.10.10.10">
    <property type="entry name" value="Winged helix-like DNA-binding domain superfamily/Winged helix DNA-binding domain"/>
    <property type="match status" value="1"/>
</dbReference>
<dbReference type="SUPFAM" id="SSF46785">
    <property type="entry name" value="Winged helix' DNA-binding domain"/>
    <property type="match status" value="1"/>
</dbReference>
<dbReference type="Pfam" id="PF00455">
    <property type="entry name" value="DeoRC"/>
    <property type="match status" value="1"/>
</dbReference>
<dbReference type="Pfam" id="PF08220">
    <property type="entry name" value="HTH_DeoR"/>
    <property type="match status" value="1"/>
</dbReference>
<dbReference type="AlphaFoldDB" id="A0AAW3YNX8"/>